<reference evidence="3 4" key="1">
    <citation type="journal article" name="Sci. Rep.">
        <title>Telomere-to-telomere assembled and centromere annotated genomes of the two main subspecies of the button mushroom Agaricus bisporus reveal especially polymorphic chromosome ends.</title>
        <authorList>
            <person name="Sonnenberg A.S.M."/>
            <person name="Sedaghat-Telgerd N."/>
            <person name="Lavrijssen B."/>
            <person name="Ohm R.A."/>
            <person name="Hendrickx P.M."/>
            <person name="Scholtmeijer K."/>
            <person name="Baars J.J.P."/>
            <person name="van Peer A."/>
        </authorList>
    </citation>
    <scope>NUCLEOTIDE SEQUENCE [LARGE SCALE GENOMIC DNA]</scope>
    <source>
        <strain evidence="3 4">H119_p4</strain>
    </source>
</reference>
<sequence>MPTLQVSLWGPYLAAASTIGATWLYFTFKEPENGQRRRYPKTSLFLLAHTLYLLYYILVSKPENMFETFKLPVNTAEDVLRALLIQNSETGSVDSRLELLLKRLGSFDMRLLYVRFGHNAIAQCEWCSSFEDFALYSLPAVLLGYLREAGVIGILTLNSSERGYLRPLGIGSLVIACLTELYWIVTSPISVDTDLPTWMLHDQLLRYRHLLFLLLPLIIYKLPTVQVPIPILSNILSPPVSLTPEQKQDHYTATLRTLEHLIPALHLTKYTKASIMRTPELRETAIKWWDEEEKEGKWMLEDEGLKKTAKMSGLGYGHGSSGRSEDDEPLRNSAGVAVRSLQQGAVPSEHWRL</sequence>
<dbReference type="Proteomes" id="UP000629468">
    <property type="component" value="Unassembled WGS sequence"/>
</dbReference>
<accession>A0A8H7C3Q2</accession>
<protein>
    <submittedName>
        <fullName evidence="3">Uncharacterized protein</fullName>
    </submittedName>
</protein>
<evidence type="ECO:0000256" key="1">
    <source>
        <dbReference type="SAM" id="MobiDB-lite"/>
    </source>
</evidence>
<dbReference type="AlphaFoldDB" id="A0A8H7C3Q2"/>
<comment type="caution">
    <text evidence="3">The sequence shown here is derived from an EMBL/GenBank/DDBJ whole genome shotgun (WGS) entry which is preliminary data.</text>
</comment>
<gene>
    <name evidence="3" type="ORF">Agabi119p4_9407</name>
</gene>
<evidence type="ECO:0000313" key="3">
    <source>
        <dbReference type="EMBL" id="KAF7761415.1"/>
    </source>
</evidence>
<proteinExistence type="predicted"/>
<organism evidence="3 4">
    <name type="scientific">Agaricus bisporus var. burnettii</name>
    <dbReference type="NCBI Taxonomy" id="192524"/>
    <lineage>
        <taxon>Eukaryota</taxon>
        <taxon>Fungi</taxon>
        <taxon>Dikarya</taxon>
        <taxon>Basidiomycota</taxon>
        <taxon>Agaricomycotina</taxon>
        <taxon>Agaricomycetes</taxon>
        <taxon>Agaricomycetidae</taxon>
        <taxon>Agaricales</taxon>
        <taxon>Agaricineae</taxon>
        <taxon>Agaricaceae</taxon>
        <taxon>Agaricus</taxon>
    </lineage>
</organism>
<feature type="transmembrane region" description="Helical" evidence="2">
    <location>
        <begin position="6"/>
        <end position="27"/>
    </location>
</feature>
<evidence type="ECO:0000313" key="4">
    <source>
        <dbReference type="Proteomes" id="UP000629468"/>
    </source>
</evidence>
<dbReference type="PANTHER" id="PTHR39470">
    <property type="entry name" value="CHROMOSOME 10, WHOLE GENOME SHOTGUN SEQUENCE"/>
    <property type="match status" value="1"/>
</dbReference>
<evidence type="ECO:0000256" key="2">
    <source>
        <dbReference type="SAM" id="Phobius"/>
    </source>
</evidence>
<keyword evidence="2" id="KW-0812">Transmembrane</keyword>
<dbReference type="EMBL" id="JABXXO010000013">
    <property type="protein sequence ID" value="KAF7761415.1"/>
    <property type="molecule type" value="Genomic_DNA"/>
</dbReference>
<feature type="transmembrane region" description="Helical" evidence="2">
    <location>
        <begin position="39"/>
        <end position="58"/>
    </location>
</feature>
<dbReference type="PANTHER" id="PTHR39470:SF1">
    <property type="entry name" value="CHORISMATE SYNTHASE PROTEIN"/>
    <property type="match status" value="1"/>
</dbReference>
<keyword evidence="2" id="KW-0472">Membrane</keyword>
<feature type="region of interest" description="Disordered" evidence="1">
    <location>
        <begin position="311"/>
        <end position="353"/>
    </location>
</feature>
<keyword evidence="2" id="KW-1133">Transmembrane helix</keyword>
<name>A0A8H7C3Q2_AGABI</name>